<reference evidence="3" key="1">
    <citation type="submission" date="2018-11" db="EMBL/GenBank/DDBJ databases">
        <authorList>
            <consortium name="Pathogen Informatics"/>
        </authorList>
    </citation>
    <scope>NUCLEOTIDE SEQUENCE</scope>
</reference>
<gene>
    <name evidence="3" type="ORF">PXEA_LOCUS15736</name>
</gene>
<evidence type="ECO:0000256" key="1">
    <source>
        <dbReference type="SAM" id="MobiDB-lite"/>
    </source>
</evidence>
<sequence length="299" mass="33527">MGVEGGREEFATGWRMAYQSICFSLFFHFSLALNRPSGTQTHPSNTSLPNPFSLSLARSVYGVGDKNIPLHVEKVEPLRPPPTLVGPTPTVHCGLCLRLVIPYGQRLLDLANYAHMSLLYLFVIPPRWQEQVSRVQHKLFTFPLERRQQTHTQYTTLPHPDSHDSAQSKKAHTIHIHTHTLEHAHGQPHTQMYTDEGEVDISPVGLPSSRSITCSAHLSKAASMLRWKPKFIKRDVDDRLEKAQHRLPTSSNPPQPPSTQSAPETVGTAALLARDRRCCCWGVRGKSLLHLRVCPLQAT</sequence>
<name>A0A3S5BWX8_9PLAT</name>
<organism evidence="3 4">
    <name type="scientific">Protopolystoma xenopodis</name>
    <dbReference type="NCBI Taxonomy" id="117903"/>
    <lineage>
        <taxon>Eukaryota</taxon>
        <taxon>Metazoa</taxon>
        <taxon>Spiralia</taxon>
        <taxon>Lophotrochozoa</taxon>
        <taxon>Platyhelminthes</taxon>
        <taxon>Monogenea</taxon>
        <taxon>Polyopisthocotylea</taxon>
        <taxon>Polystomatidea</taxon>
        <taxon>Polystomatidae</taxon>
        <taxon>Protopolystoma</taxon>
    </lineage>
</organism>
<proteinExistence type="predicted"/>
<keyword evidence="2" id="KW-0732">Signal</keyword>
<evidence type="ECO:0000313" key="4">
    <source>
        <dbReference type="Proteomes" id="UP000784294"/>
    </source>
</evidence>
<evidence type="ECO:0000313" key="3">
    <source>
        <dbReference type="EMBL" id="VEL22296.1"/>
    </source>
</evidence>
<accession>A0A3S5BWX8</accession>
<dbReference type="AlphaFoldDB" id="A0A3S5BWX8"/>
<comment type="caution">
    <text evidence="3">The sequence shown here is derived from an EMBL/GenBank/DDBJ whole genome shotgun (WGS) entry which is preliminary data.</text>
</comment>
<protein>
    <submittedName>
        <fullName evidence="3">Uncharacterized protein</fullName>
    </submittedName>
</protein>
<feature type="signal peptide" evidence="2">
    <location>
        <begin position="1"/>
        <end position="32"/>
    </location>
</feature>
<feature type="region of interest" description="Disordered" evidence="1">
    <location>
        <begin position="244"/>
        <end position="265"/>
    </location>
</feature>
<dbReference type="Proteomes" id="UP000784294">
    <property type="component" value="Unassembled WGS sequence"/>
</dbReference>
<keyword evidence="4" id="KW-1185">Reference proteome</keyword>
<evidence type="ECO:0000256" key="2">
    <source>
        <dbReference type="SAM" id="SignalP"/>
    </source>
</evidence>
<dbReference type="EMBL" id="CAAALY010055646">
    <property type="protein sequence ID" value="VEL22296.1"/>
    <property type="molecule type" value="Genomic_DNA"/>
</dbReference>
<feature type="chain" id="PRO_5018763378" evidence="2">
    <location>
        <begin position="33"/>
        <end position="299"/>
    </location>
</feature>